<sequence>MLMWSAAHAGAATHPGNTFQAGPGFPESSITTFIFIHCAETTGNDEKLSATGHEQAGALTAFLSDMEVAAVYAPFKNCLVETVQPLASAQRRKVEYFRDATTEAPDAMKHILDVMMEKHKGKTIVICAPAASIKVMAGMLGIKEKALKTGRGTFNEVLLVNVWWFGEAVAQKLNMNFQKKV</sequence>
<evidence type="ECO:0008006" key="3">
    <source>
        <dbReference type="Google" id="ProtNLM"/>
    </source>
</evidence>
<evidence type="ECO:0000313" key="2">
    <source>
        <dbReference type="Proteomes" id="UP000321436"/>
    </source>
</evidence>
<dbReference type="Proteomes" id="UP000321436">
    <property type="component" value="Unassembled WGS sequence"/>
</dbReference>
<proteinExistence type="predicted"/>
<dbReference type="EMBL" id="BKAU01000006">
    <property type="protein sequence ID" value="GEP98336.1"/>
    <property type="molecule type" value="Genomic_DNA"/>
</dbReference>
<keyword evidence="2" id="KW-1185">Reference proteome</keyword>
<accession>A0A512RRN3</accession>
<organism evidence="1 2">
    <name type="scientific">Chitinophaga cymbidii</name>
    <dbReference type="NCBI Taxonomy" id="1096750"/>
    <lineage>
        <taxon>Bacteria</taxon>
        <taxon>Pseudomonadati</taxon>
        <taxon>Bacteroidota</taxon>
        <taxon>Chitinophagia</taxon>
        <taxon>Chitinophagales</taxon>
        <taxon>Chitinophagaceae</taxon>
        <taxon>Chitinophaga</taxon>
    </lineage>
</organism>
<reference evidence="1 2" key="1">
    <citation type="submission" date="2019-07" db="EMBL/GenBank/DDBJ databases">
        <title>Whole genome shotgun sequence of Chitinophaga cymbidii NBRC 109752.</title>
        <authorList>
            <person name="Hosoyama A."/>
            <person name="Uohara A."/>
            <person name="Ohji S."/>
            <person name="Ichikawa N."/>
        </authorList>
    </citation>
    <scope>NUCLEOTIDE SEQUENCE [LARGE SCALE GENOMIC DNA]</scope>
    <source>
        <strain evidence="1 2">NBRC 109752</strain>
    </source>
</reference>
<dbReference type="Gene3D" id="3.40.50.1240">
    <property type="entry name" value="Phosphoglycerate mutase-like"/>
    <property type="match status" value="1"/>
</dbReference>
<dbReference type="SUPFAM" id="SSF53254">
    <property type="entry name" value="Phosphoglycerate mutase-like"/>
    <property type="match status" value="1"/>
</dbReference>
<dbReference type="AlphaFoldDB" id="A0A512RRN3"/>
<comment type="caution">
    <text evidence="1">The sequence shown here is derived from an EMBL/GenBank/DDBJ whole genome shotgun (WGS) entry which is preliminary data.</text>
</comment>
<protein>
    <recommendedName>
        <fullName evidence="3">Histidine phosphatase family protein</fullName>
    </recommendedName>
</protein>
<gene>
    <name evidence="1" type="ORF">CCY01nite_45960</name>
</gene>
<evidence type="ECO:0000313" key="1">
    <source>
        <dbReference type="EMBL" id="GEP98336.1"/>
    </source>
</evidence>
<dbReference type="InterPro" id="IPR029033">
    <property type="entry name" value="His_PPase_superfam"/>
</dbReference>
<name>A0A512RRN3_9BACT</name>